<dbReference type="InterPro" id="IPR013106">
    <property type="entry name" value="Ig_V-set"/>
</dbReference>
<keyword evidence="9" id="KW-1185">Reference proteome</keyword>
<sequence length="1435" mass="158416">MKIILIFILVSTCSCRDYSKFPKNTAVFNGQPARLNCTAIDEVRIYDETSWIYTQSQWLITYRIALNLTINPFQSSKYEFADNSTYSLNIQSVNQDTAGVYECSGSYGGNKVDNFHAFVLSMESEPSCEEQIESLPDNLPSNLKIVYCFIEYASFYPPSINITSSGKIYNVLSETRVIFDGSYHTGGACALIDRSESFSCSVKFGSPPPELLLDISYDDSAPDIQASCSNSSGRNLTIPPWILDGCQNIYEPLKPQVINIPKNTAVTRGSSANMTCTSRNFGSFGLVQWFYRQSESDQAVTISVNNIIYPSAQGLIELYDTYNLNVLSVDQVTTGLFQCTASDENFYAVHEAFLLEMEKSSICITKRYAELDDLVTPRKAAFCLTNYTGSYHPTASIMANGNLKETFTFEVNNTVGACAAILISERINCSMKFGTPPDNLILFEITDNSAPDLVTYCDEEIVDTEEDNLFPKWLEEKCAEALFPKPQELLRKPENVAVARGSTNVTMHCSTANFRNYDYNSWRFSAEPGGTQDIITGVDFVLIGFEHLYGIEGTWDLVVKEVNDKTTGIYECEVRADAESGNIEGNFMAFLLEMESEPLCAEDPYDGVVPDYLKVVFCLTNYTGAYAPQVSITAENGIEISAKVLNGSQVGSCAVIKKEDEYNCTVKFGTPPTDLTLFGDFDTSAPNYTTSCSSKNSINIANKIPRWLEEQCINNYGEPRVIKRPVNTAAFTGEKAQLDCTTKSFNQYGGVFWSIKPENGNIIPLSFQDIISPNYPDQYSIQDKWNLIINSVNKETTGLYECYASDLGVDVFYDVHLLEMAKTPSCLEIPYNDAPGMKLAFCMTNYSGAYFPNFNLTFSGDVQSGKVFVKDGQAGTCAVIKETMAFDCTVKFGSPPFTPGNENLDYSAPNLTAHCSGGSSPQQIPPWLMDDCLSNQQMTTPEPKPPQIIRLATNTAVLRNQFVTLPCTTRNFPSNGFVIWSFISPVFDGLGIISIKDEIMTNVPKDRYAINDTWSLDISKVNVNTTGLYDYYIMDGVDKNIYKYIFLSELEEKPKCITSSHDNLPTTKQFVYCTSDYSGFYPPGANITVDGDIVSFVSSQKNGKVGSCGIIDKGKPFLCQVKFDSPPVIHPNFPIDMTAPSLTTECSENSGSIGDVPQWLQDLCIKGIEETTPIPTTLSPDFQILTKPKNIATLTNDSVQLSCGVKGYGANWEFRDMSSSTKTISVNSDVVQNMKDRYQIVETYNLRILQGNSNTAGLYKCLITKDGSILETNGAFVSTLDRPKCVTSTSANLALPSGQKMAFCFTTFSAKWTPTLSMMILDSQSTSTYFNIVGNMAGKCALISKLGSFTCEGEFDAPPANIIEQGVDNSKPTFSLSCYTATVNVPEWLMNECKEKYGGQTTTSISSTPGNDCGSINHSGIIWLIGLLFTINMIK</sequence>
<proteinExistence type="predicted"/>
<evidence type="ECO:0000256" key="5">
    <source>
        <dbReference type="ARBA" id="ARBA00023319"/>
    </source>
</evidence>
<feature type="domain" description="Ig-like" evidence="7">
    <location>
        <begin position="255"/>
        <end position="355"/>
    </location>
</feature>
<feature type="chain" id="PRO_5029818103" evidence="6">
    <location>
        <begin position="16"/>
        <end position="1435"/>
    </location>
</feature>
<dbReference type="InterPro" id="IPR036179">
    <property type="entry name" value="Ig-like_dom_sf"/>
</dbReference>
<dbReference type="SUPFAM" id="SSF48726">
    <property type="entry name" value="Immunoglobulin"/>
    <property type="match status" value="5"/>
</dbReference>
<comment type="caution">
    <text evidence="8">The sequence shown here is derived from an EMBL/GenBank/DDBJ whole genome shotgun (WGS) entry which is preliminary data.</text>
</comment>
<evidence type="ECO:0000256" key="2">
    <source>
        <dbReference type="ARBA" id="ARBA00023136"/>
    </source>
</evidence>
<protein>
    <submittedName>
        <fullName evidence="8">DgyrCDS4622</fullName>
    </submittedName>
</protein>
<evidence type="ECO:0000256" key="6">
    <source>
        <dbReference type="SAM" id="SignalP"/>
    </source>
</evidence>
<accession>A0A7I8VH61</accession>
<dbReference type="InterPro" id="IPR013783">
    <property type="entry name" value="Ig-like_fold"/>
</dbReference>
<dbReference type="Proteomes" id="UP000549394">
    <property type="component" value="Unassembled WGS sequence"/>
</dbReference>
<keyword evidence="4" id="KW-0325">Glycoprotein</keyword>
<gene>
    <name evidence="8" type="ORF">DGYR_LOCUS4383</name>
</gene>
<feature type="signal peptide" evidence="6">
    <location>
        <begin position="1"/>
        <end position="15"/>
    </location>
</feature>
<dbReference type="InterPro" id="IPR007110">
    <property type="entry name" value="Ig-like_dom"/>
</dbReference>
<dbReference type="Pfam" id="PF07686">
    <property type="entry name" value="V-set"/>
    <property type="match status" value="1"/>
</dbReference>
<dbReference type="InterPro" id="IPR051275">
    <property type="entry name" value="Cell_adhesion_signaling"/>
</dbReference>
<dbReference type="EMBL" id="CAJFCJ010000006">
    <property type="protein sequence ID" value="CAD5115667.1"/>
    <property type="molecule type" value="Genomic_DNA"/>
</dbReference>
<dbReference type="PROSITE" id="PS50835">
    <property type="entry name" value="IG_LIKE"/>
    <property type="match status" value="5"/>
</dbReference>
<evidence type="ECO:0000259" key="7">
    <source>
        <dbReference type="PROSITE" id="PS50835"/>
    </source>
</evidence>
<dbReference type="PANTHER" id="PTHR11640">
    <property type="entry name" value="NEPHRIN"/>
    <property type="match status" value="1"/>
</dbReference>
<feature type="domain" description="Ig-like" evidence="7">
    <location>
        <begin position="719"/>
        <end position="806"/>
    </location>
</feature>
<dbReference type="InterPro" id="IPR003599">
    <property type="entry name" value="Ig_sub"/>
</dbReference>
<evidence type="ECO:0000313" key="8">
    <source>
        <dbReference type="EMBL" id="CAD5115667.1"/>
    </source>
</evidence>
<dbReference type="OrthoDB" id="10012075at2759"/>
<feature type="domain" description="Ig-like" evidence="7">
    <location>
        <begin position="484"/>
        <end position="584"/>
    </location>
</feature>
<keyword evidence="6" id="KW-0732">Signal</keyword>
<evidence type="ECO:0000256" key="3">
    <source>
        <dbReference type="ARBA" id="ARBA00023157"/>
    </source>
</evidence>
<dbReference type="PROSITE" id="PS51257">
    <property type="entry name" value="PROKAR_LIPOPROTEIN"/>
    <property type="match status" value="1"/>
</dbReference>
<evidence type="ECO:0000313" key="9">
    <source>
        <dbReference type="Proteomes" id="UP000549394"/>
    </source>
</evidence>
<keyword evidence="2" id="KW-0472">Membrane</keyword>
<dbReference type="Gene3D" id="2.60.40.10">
    <property type="entry name" value="Immunoglobulins"/>
    <property type="match status" value="4"/>
</dbReference>
<evidence type="ECO:0000256" key="4">
    <source>
        <dbReference type="ARBA" id="ARBA00023180"/>
    </source>
</evidence>
<dbReference type="SMART" id="SM00409">
    <property type="entry name" value="IG"/>
    <property type="match status" value="5"/>
</dbReference>
<comment type="subcellular location">
    <subcellularLocation>
        <location evidence="1">Membrane</location>
        <topology evidence="1">Single-pass type I membrane protein</topology>
    </subcellularLocation>
</comment>
<evidence type="ECO:0000256" key="1">
    <source>
        <dbReference type="ARBA" id="ARBA00004479"/>
    </source>
</evidence>
<name>A0A7I8VH61_9ANNE</name>
<dbReference type="GO" id="GO:0016020">
    <property type="term" value="C:membrane"/>
    <property type="evidence" value="ECO:0007669"/>
    <property type="project" value="UniProtKB-SubCell"/>
</dbReference>
<feature type="domain" description="Ig-like" evidence="7">
    <location>
        <begin position="16"/>
        <end position="103"/>
    </location>
</feature>
<keyword evidence="5" id="KW-0393">Immunoglobulin domain</keyword>
<organism evidence="8 9">
    <name type="scientific">Dimorphilus gyrociliatus</name>
    <dbReference type="NCBI Taxonomy" id="2664684"/>
    <lineage>
        <taxon>Eukaryota</taxon>
        <taxon>Metazoa</taxon>
        <taxon>Spiralia</taxon>
        <taxon>Lophotrochozoa</taxon>
        <taxon>Annelida</taxon>
        <taxon>Polychaeta</taxon>
        <taxon>Polychaeta incertae sedis</taxon>
        <taxon>Dinophilidae</taxon>
        <taxon>Dimorphilus</taxon>
    </lineage>
</organism>
<keyword evidence="3" id="KW-1015">Disulfide bond</keyword>
<feature type="domain" description="Ig-like" evidence="7">
    <location>
        <begin position="946"/>
        <end position="980"/>
    </location>
</feature>
<reference evidence="8 9" key="1">
    <citation type="submission" date="2020-08" db="EMBL/GenBank/DDBJ databases">
        <authorList>
            <person name="Hejnol A."/>
        </authorList>
    </citation>
    <scope>NUCLEOTIDE SEQUENCE [LARGE SCALE GENOMIC DNA]</scope>
</reference>